<accession>A0ABX8RPW5</accession>
<sequence length="375" mass="39326">MRFAPIIVTLSAVALLAGCTSDQGSETAAGVSDNKIRAVQADIDRIVAAGVTGAIATVTDNGKTVVLTSGVADMATGAAIPADPPQRVRAGSITKTFTSAIVLQLVSEGKVRLDEPVDTYLPGLLTGDGIDGRAITVRQLLRHQTGLPDFADDPRADEYQAVLNDRTMTPAEAVAMTLERPAVFAPGTRWEYSNINYIVAGMLIEKVTGASYVDELNRRILQPQGLADTYLPGPGERDIRGPHPKGYAVVNGTVTDVSRTEPSIPWAGGALVATGADLNRFYAALAAGRVVPADELREMRDAVPAGPDATMDYGLGLGSMRLSCGAQFFGHGGGIYGYLTLTGATTEGRAVTYQFTKDMEAEPEAIAILSDALCP</sequence>
<dbReference type="Pfam" id="PF00144">
    <property type="entry name" value="Beta-lactamase"/>
    <property type="match status" value="1"/>
</dbReference>
<dbReference type="EMBL" id="CP078145">
    <property type="protein sequence ID" value="QXN90949.1"/>
    <property type="molecule type" value="Genomic_DNA"/>
</dbReference>
<dbReference type="RefSeq" id="WP_218471813.1">
    <property type="nucleotide sequence ID" value="NZ_BAABJN010000012.1"/>
</dbReference>
<proteinExistence type="predicted"/>
<dbReference type="InterPro" id="IPR050491">
    <property type="entry name" value="AmpC-like"/>
</dbReference>
<reference evidence="2 3" key="1">
    <citation type="submission" date="2021-07" db="EMBL/GenBank/DDBJ databases">
        <title>Whole Genome Sequence of Nocardia Iowensis.</title>
        <authorList>
            <person name="Lamm A."/>
            <person name="Collins-Fairclough A.M."/>
            <person name="Bunk B."/>
            <person name="Sproer C."/>
        </authorList>
    </citation>
    <scope>NUCLEOTIDE SEQUENCE [LARGE SCALE GENOMIC DNA]</scope>
    <source>
        <strain evidence="2 3">NRRL 5646</strain>
    </source>
</reference>
<dbReference type="Proteomes" id="UP000694257">
    <property type="component" value="Chromosome"/>
</dbReference>
<name>A0ABX8RPW5_NOCIO</name>
<gene>
    <name evidence="2" type="ORF">KV110_37250</name>
</gene>
<dbReference type="PANTHER" id="PTHR46825:SF7">
    <property type="entry name" value="D-ALANYL-D-ALANINE CARBOXYPEPTIDASE"/>
    <property type="match status" value="1"/>
</dbReference>
<evidence type="ECO:0000313" key="2">
    <source>
        <dbReference type="EMBL" id="QXN90949.1"/>
    </source>
</evidence>
<evidence type="ECO:0000259" key="1">
    <source>
        <dbReference type="Pfam" id="PF00144"/>
    </source>
</evidence>
<dbReference type="PANTHER" id="PTHR46825">
    <property type="entry name" value="D-ALANYL-D-ALANINE-CARBOXYPEPTIDASE/ENDOPEPTIDASE AMPH"/>
    <property type="match status" value="1"/>
</dbReference>
<dbReference type="PROSITE" id="PS51257">
    <property type="entry name" value="PROKAR_LIPOPROTEIN"/>
    <property type="match status" value="1"/>
</dbReference>
<protein>
    <submittedName>
        <fullName evidence="2">Beta-lactamase family protein</fullName>
    </submittedName>
</protein>
<dbReference type="InterPro" id="IPR001466">
    <property type="entry name" value="Beta-lactam-related"/>
</dbReference>
<evidence type="ECO:0000313" key="3">
    <source>
        <dbReference type="Proteomes" id="UP000694257"/>
    </source>
</evidence>
<feature type="domain" description="Beta-lactamase-related" evidence="1">
    <location>
        <begin position="43"/>
        <end position="356"/>
    </location>
</feature>
<keyword evidence="3" id="KW-1185">Reference proteome</keyword>
<organism evidence="2 3">
    <name type="scientific">Nocardia iowensis</name>
    <dbReference type="NCBI Taxonomy" id="204891"/>
    <lineage>
        <taxon>Bacteria</taxon>
        <taxon>Bacillati</taxon>
        <taxon>Actinomycetota</taxon>
        <taxon>Actinomycetes</taxon>
        <taxon>Mycobacteriales</taxon>
        <taxon>Nocardiaceae</taxon>
        <taxon>Nocardia</taxon>
    </lineage>
</organism>